<accession>A0A7W9YGU8</accession>
<organism evidence="1 2">
    <name type="scientific">Nocardiopsis mwathae</name>
    <dbReference type="NCBI Taxonomy" id="1472723"/>
    <lineage>
        <taxon>Bacteria</taxon>
        <taxon>Bacillati</taxon>
        <taxon>Actinomycetota</taxon>
        <taxon>Actinomycetes</taxon>
        <taxon>Streptosporangiales</taxon>
        <taxon>Nocardiopsidaceae</taxon>
        <taxon>Nocardiopsis</taxon>
    </lineage>
</organism>
<evidence type="ECO:0000313" key="2">
    <source>
        <dbReference type="Proteomes" id="UP000546642"/>
    </source>
</evidence>
<proteinExistence type="predicted"/>
<evidence type="ECO:0000313" key="1">
    <source>
        <dbReference type="EMBL" id="MBB6171909.1"/>
    </source>
</evidence>
<comment type="caution">
    <text evidence="1">The sequence shown here is derived from an EMBL/GenBank/DDBJ whole genome shotgun (WGS) entry which is preliminary data.</text>
</comment>
<sequence length="102" mass="10153">MCGSSEEDARSGPLEGIGIGVNGGWPCAAGVTVSISPTVTRALIRRCLRSVMAIVMLISLAVSPSVGAPARVCAVAVDIRAGVGMSGRGPPRPAQAERAPAG</sequence>
<gene>
    <name evidence="1" type="ORF">HNR23_001969</name>
</gene>
<dbReference type="EMBL" id="JACHDS010000001">
    <property type="protein sequence ID" value="MBB6171909.1"/>
    <property type="molecule type" value="Genomic_DNA"/>
</dbReference>
<reference evidence="1 2" key="1">
    <citation type="submission" date="2020-08" db="EMBL/GenBank/DDBJ databases">
        <title>Sequencing the genomes of 1000 actinobacteria strains.</title>
        <authorList>
            <person name="Klenk H.-P."/>
        </authorList>
    </citation>
    <scope>NUCLEOTIDE SEQUENCE [LARGE SCALE GENOMIC DNA]</scope>
    <source>
        <strain evidence="1 2">DSM 46659</strain>
    </source>
</reference>
<name>A0A7W9YGU8_9ACTN</name>
<dbReference type="Proteomes" id="UP000546642">
    <property type="component" value="Unassembled WGS sequence"/>
</dbReference>
<protein>
    <submittedName>
        <fullName evidence="1">Uncharacterized protein</fullName>
    </submittedName>
</protein>
<dbReference type="AlphaFoldDB" id="A0A7W9YGU8"/>
<keyword evidence="2" id="KW-1185">Reference proteome</keyword>